<dbReference type="Pfam" id="PF19073">
    <property type="entry name" value="DUF5769"/>
    <property type="match status" value="1"/>
</dbReference>
<dbReference type="InterPro" id="IPR043908">
    <property type="entry name" value="DUF5769"/>
</dbReference>
<evidence type="ECO:0000313" key="1">
    <source>
        <dbReference type="EMBL" id="ANB50349.1"/>
    </source>
</evidence>
<dbReference type="EMBL" id="KU877344">
    <property type="protein sequence ID" value="ANB50349.1"/>
    <property type="molecule type" value="Genomic_DNA"/>
</dbReference>
<dbReference type="KEGG" id="vg:80512711"/>
<keyword evidence="2" id="KW-1185">Reference proteome</keyword>
<dbReference type="Proteomes" id="UP000241365">
    <property type="component" value="Segment"/>
</dbReference>
<accession>A0A167R620</accession>
<sequence>MDSYEIDINEIMPVTVPNLTSIILDKMPEKLNEIKTIHGSSDDFMVYIEDFRRIHYMNVARDIIHAIAKFCECYDRIANGQINLECPFENDLQSCYSHNLSPRPPVYIFGGFVRDLLAGNIYTDIDIRFGLRKYIDLFIKYCVPDKYIIKKKYTIDNSISRYSGKCIAMEIFTQNCPNIIIKLDCTYLFKDSNIVYIDSHVQFDLDVNSLALYLSIVNGNLKSKIIVLSNILNLSKIIKNCRKKKFIVLNKSGYSVKSHHYIFSDCIFCTDGCDSNDQYICYTCSNMEYYTQRIKNMISKGWTINNNLCDNLSCILNQKFENIIP</sequence>
<organism evidence="1 2">
    <name type="scientific">Powai lake megavirus</name>
    <dbReference type="NCBI Taxonomy" id="1842663"/>
    <lineage>
        <taxon>Viruses</taxon>
        <taxon>Varidnaviria</taxon>
        <taxon>Bamfordvirae</taxon>
        <taxon>Nucleocytoviricota</taxon>
        <taxon>Megaviricetes</taxon>
        <taxon>Imitervirales</taxon>
        <taxon>Mimiviridae</taxon>
        <taxon>Megamimivirinae</taxon>
        <taxon>Megavirus</taxon>
        <taxon>Megavirus powaiense</taxon>
    </lineage>
</organism>
<dbReference type="InterPro" id="IPR043519">
    <property type="entry name" value="NT_sf"/>
</dbReference>
<name>A0A167R620_9VIRU</name>
<protein>
    <submittedName>
        <fullName evidence="1">Uncharacterized protein</fullName>
    </submittedName>
</protein>
<dbReference type="SUPFAM" id="SSF81301">
    <property type="entry name" value="Nucleotidyltransferase"/>
    <property type="match status" value="1"/>
</dbReference>
<evidence type="ECO:0000313" key="2">
    <source>
        <dbReference type="Proteomes" id="UP000241365"/>
    </source>
</evidence>
<reference evidence="1 2" key="1">
    <citation type="journal article" date="2016" name="Genome Announc.">
        <title>Complete Genome Sequence of a New Megavirus Family Member Isolated from an Inland Water Lake for the First Time in India.</title>
        <authorList>
            <person name="Chatterjee A."/>
            <person name="Ali F."/>
            <person name="Bange D."/>
            <person name="Kondabagil K."/>
        </authorList>
    </citation>
    <scope>NUCLEOTIDE SEQUENCE [LARGE SCALE GENOMIC DNA]</scope>
    <source>
        <strain evidence="1">1</strain>
    </source>
</reference>
<proteinExistence type="predicted"/>
<dbReference type="GeneID" id="80512711"/>
<dbReference type="RefSeq" id="YP_010776100.1">
    <property type="nucleotide sequence ID" value="NC_075034.1"/>
</dbReference>